<protein>
    <submittedName>
        <fullName evidence="1">Uncharacterized protein LOC114327981 isoform X1</fullName>
    </submittedName>
</protein>
<dbReference type="InParanoid" id="A0A6P7F9J2"/>
<organism evidence="1">
    <name type="scientific">Diabrotica virgifera virgifera</name>
    <name type="common">western corn rootworm</name>
    <dbReference type="NCBI Taxonomy" id="50390"/>
    <lineage>
        <taxon>Eukaryota</taxon>
        <taxon>Metazoa</taxon>
        <taxon>Ecdysozoa</taxon>
        <taxon>Arthropoda</taxon>
        <taxon>Hexapoda</taxon>
        <taxon>Insecta</taxon>
        <taxon>Pterygota</taxon>
        <taxon>Neoptera</taxon>
        <taxon>Endopterygota</taxon>
        <taxon>Coleoptera</taxon>
        <taxon>Polyphaga</taxon>
        <taxon>Cucujiformia</taxon>
        <taxon>Chrysomeloidea</taxon>
        <taxon>Chrysomelidae</taxon>
        <taxon>Galerucinae</taxon>
        <taxon>Diabroticina</taxon>
        <taxon>Diabroticites</taxon>
        <taxon>Diabrotica</taxon>
    </lineage>
</organism>
<gene>
    <name evidence="1" type="primary">LOC114327981</name>
</gene>
<sequence length="109" mass="12533">MDNYVESEFRNIMPNSFAMQRCSTPIISQPDGVEDDFHDDCKSYSNFKQNLIGNEFKPYLRGNLILGDIIVGGHLIMPKPCRFTRYRPILTGEDAKGGVAKRQTFRPRF</sequence>
<dbReference type="RefSeq" id="XP_028132514.1">
    <property type="nucleotide sequence ID" value="XM_028276713.1"/>
</dbReference>
<evidence type="ECO:0000313" key="1">
    <source>
        <dbReference type="RefSeq" id="XP_028132514.1"/>
    </source>
</evidence>
<proteinExistence type="predicted"/>
<dbReference type="AlphaFoldDB" id="A0A6P7F9J2"/>
<reference evidence="1" key="1">
    <citation type="submission" date="2025-08" db="UniProtKB">
        <authorList>
            <consortium name="RefSeq"/>
        </authorList>
    </citation>
    <scope>IDENTIFICATION</scope>
    <source>
        <tissue evidence="1">Whole insect</tissue>
    </source>
</reference>
<accession>A0A6P7F9J2</accession>
<name>A0A6P7F9J2_DIAVI</name>